<dbReference type="GO" id="GO:0006631">
    <property type="term" value="P:fatty acid metabolic process"/>
    <property type="evidence" value="ECO:0007669"/>
    <property type="project" value="TreeGrafter"/>
</dbReference>
<dbReference type="AlphaFoldDB" id="A0A837D988"/>
<sequence length="433" mass="45468">MNLLSLLAGQTKSDPHAIIAIDADPDQPQHVSRAELWRRTLQLRADLATAGVGRGDGVLVALPAWSSTLEWYIAVASLGAYVVGVDPGDVGDPAALPDEFAEVLRRVRPKVVAMPYTGRDDVDSALRATLRRCTSHGGVPTVSVVTAPGRVPPVDPSPYDVGAGAWLPSAATAGMPMPAVTGDELAVAFLPDLAAHRESALTRHAQDLASALGLGDDDVVLCARPACDPMWLAFAFAAVASGGACLLEPTRTAQALLDDVARFGVTHLATDDEIAVALTELGPTGRKSKAVASWRWLGVTGHGDAVSDAVRRAQRVFGVNGTAMYGSAEVCSPATLWPIDAPLELRAQVGGTPVGAGVEVRIADPRTGLPLTPGERGEIQFRGHTVVDSYLDSPEALERRRTTDGWFRTGDAGSHDQRGGLRHTGRVVTDPDH</sequence>
<dbReference type="OrthoDB" id="8185589at2"/>
<reference evidence="3 4" key="1">
    <citation type="submission" date="2014-10" db="EMBL/GenBank/DDBJ databases">
        <title>Genome sequence of Micropolyspora internatus JCM3315.</title>
        <authorList>
            <person name="Shin S.-K."/>
            <person name="Yi H."/>
        </authorList>
    </citation>
    <scope>NUCLEOTIDE SEQUENCE [LARGE SCALE GENOMIC DNA]</scope>
    <source>
        <strain evidence="3 4">JCM 3315</strain>
    </source>
</reference>
<feature type="domain" description="AMP-dependent synthetase/ligase" evidence="2">
    <location>
        <begin position="13"/>
        <end position="391"/>
    </location>
</feature>
<protein>
    <submittedName>
        <fullName evidence="3">Acyl-CoA synthetase</fullName>
    </submittedName>
</protein>
<dbReference type="RefSeq" id="WP_037311161.1">
    <property type="nucleotide sequence ID" value="NZ_CALJZO010000053.1"/>
</dbReference>
<dbReference type="PANTHER" id="PTHR43201">
    <property type="entry name" value="ACYL-COA SYNTHETASE"/>
    <property type="match status" value="1"/>
</dbReference>
<dbReference type="EMBL" id="JRZE01000005">
    <property type="protein sequence ID" value="KHF43775.1"/>
    <property type="molecule type" value="Genomic_DNA"/>
</dbReference>
<accession>A0A837D988</accession>
<name>A0A837D988_9PSEU</name>
<evidence type="ECO:0000259" key="2">
    <source>
        <dbReference type="Pfam" id="PF00501"/>
    </source>
</evidence>
<dbReference type="GO" id="GO:0031956">
    <property type="term" value="F:medium-chain fatty acid-CoA ligase activity"/>
    <property type="evidence" value="ECO:0007669"/>
    <property type="project" value="TreeGrafter"/>
</dbReference>
<dbReference type="PANTHER" id="PTHR43201:SF32">
    <property type="entry name" value="2-SUCCINYLBENZOATE--COA LIGASE, CHLOROPLASTIC_PEROXISOMAL"/>
    <property type="match status" value="1"/>
</dbReference>
<dbReference type="InterPro" id="IPR000873">
    <property type="entry name" value="AMP-dep_synth/lig_dom"/>
</dbReference>
<evidence type="ECO:0000313" key="4">
    <source>
        <dbReference type="Proteomes" id="UP000030848"/>
    </source>
</evidence>
<comment type="caution">
    <text evidence="3">The sequence shown here is derived from an EMBL/GenBank/DDBJ whole genome shotgun (WGS) entry which is preliminary data.</text>
</comment>
<dbReference type="InterPro" id="IPR042099">
    <property type="entry name" value="ANL_N_sf"/>
</dbReference>
<organism evidence="3 4">
    <name type="scientific">Saccharomonospora viridis</name>
    <dbReference type="NCBI Taxonomy" id="1852"/>
    <lineage>
        <taxon>Bacteria</taxon>
        <taxon>Bacillati</taxon>
        <taxon>Actinomycetota</taxon>
        <taxon>Actinomycetes</taxon>
        <taxon>Pseudonocardiales</taxon>
        <taxon>Pseudonocardiaceae</taxon>
        <taxon>Saccharomonospora</taxon>
    </lineage>
</organism>
<dbReference type="Pfam" id="PF00501">
    <property type="entry name" value="AMP-binding"/>
    <property type="match status" value="1"/>
</dbReference>
<gene>
    <name evidence="3" type="ORF">MINT15_25000</name>
</gene>
<dbReference type="Proteomes" id="UP000030848">
    <property type="component" value="Unassembled WGS sequence"/>
</dbReference>
<dbReference type="Gene3D" id="3.40.50.12780">
    <property type="entry name" value="N-terminal domain of ligase-like"/>
    <property type="match status" value="1"/>
</dbReference>
<evidence type="ECO:0000256" key="1">
    <source>
        <dbReference type="SAM" id="MobiDB-lite"/>
    </source>
</evidence>
<evidence type="ECO:0000313" key="3">
    <source>
        <dbReference type="EMBL" id="KHF43775.1"/>
    </source>
</evidence>
<dbReference type="SUPFAM" id="SSF56801">
    <property type="entry name" value="Acetyl-CoA synthetase-like"/>
    <property type="match status" value="1"/>
</dbReference>
<proteinExistence type="predicted"/>
<feature type="region of interest" description="Disordered" evidence="1">
    <location>
        <begin position="408"/>
        <end position="433"/>
    </location>
</feature>